<dbReference type="Gene3D" id="2.40.50.140">
    <property type="entry name" value="Nucleic acid-binding proteins"/>
    <property type="match status" value="1"/>
</dbReference>
<comment type="similarity">
    <text evidence="10">Belongs to the CcmE/CycJ family.</text>
</comment>
<evidence type="ECO:0000313" key="13">
    <source>
        <dbReference type="EMBL" id="CAH0990385.1"/>
    </source>
</evidence>
<feature type="binding site" description="covalent" evidence="10">
    <location>
        <position position="126"/>
    </location>
    <ligand>
        <name>heme</name>
        <dbReference type="ChEBI" id="CHEBI:30413"/>
    </ligand>
</feature>
<evidence type="ECO:0000256" key="9">
    <source>
        <dbReference type="ARBA" id="ARBA00023136"/>
    </source>
</evidence>
<dbReference type="InterPro" id="IPR036127">
    <property type="entry name" value="CcmE-like_sf"/>
</dbReference>
<comment type="function">
    <text evidence="10">Heme chaperone required for the biogenesis of c-type cytochromes. Transiently binds heme delivered by CcmC and transfers the heme to apo-cytochromes in a process facilitated by CcmF and CcmH.</text>
</comment>
<dbReference type="EMBL" id="CAKLPX010000001">
    <property type="protein sequence ID" value="CAH0990385.1"/>
    <property type="molecule type" value="Genomic_DNA"/>
</dbReference>
<dbReference type="Proteomes" id="UP000838100">
    <property type="component" value="Unassembled WGS sequence"/>
</dbReference>
<dbReference type="PANTHER" id="PTHR34128">
    <property type="entry name" value="CYTOCHROME C-TYPE BIOGENESIS PROTEIN CCME HOMOLOG, MITOCHONDRIAL"/>
    <property type="match status" value="1"/>
</dbReference>
<accession>A0ABN8EFB6</accession>
<keyword evidence="6 10" id="KW-0735">Signal-anchor</keyword>
<dbReference type="PANTHER" id="PTHR34128:SF2">
    <property type="entry name" value="CYTOCHROME C-TYPE BIOGENESIS PROTEIN CCME HOMOLOG, MITOCHONDRIAL"/>
    <property type="match status" value="1"/>
</dbReference>
<keyword evidence="4 10" id="KW-0479">Metal-binding</keyword>
<evidence type="ECO:0000256" key="12">
    <source>
        <dbReference type="SAM" id="Phobius"/>
    </source>
</evidence>
<feature type="transmembrane region" description="Helical" evidence="12">
    <location>
        <begin position="12"/>
        <end position="32"/>
    </location>
</feature>
<organism evidence="13 14">
    <name type="scientific">Sinobacterium norvegicum</name>
    <dbReference type="NCBI Taxonomy" id="1641715"/>
    <lineage>
        <taxon>Bacteria</taxon>
        <taxon>Pseudomonadati</taxon>
        <taxon>Pseudomonadota</taxon>
        <taxon>Gammaproteobacteria</taxon>
        <taxon>Cellvibrionales</taxon>
        <taxon>Spongiibacteraceae</taxon>
        <taxon>Sinobacterium</taxon>
    </lineage>
</organism>
<evidence type="ECO:0000256" key="3">
    <source>
        <dbReference type="ARBA" id="ARBA00022692"/>
    </source>
</evidence>
<dbReference type="HAMAP" id="MF_01959">
    <property type="entry name" value="CcmE"/>
    <property type="match status" value="1"/>
</dbReference>
<feature type="topological domain" description="Extracellular" evidence="10">
    <location>
        <begin position="32"/>
        <end position="161"/>
    </location>
</feature>
<keyword evidence="7 10" id="KW-1133">Transmembrane helix</keyword>
<evidence type="ECO:0000256" key="2">
    <source>
        <dbReference type="ARBA" id="ARBA00022617"/>
    </source>
</evidence>
<keyword evidence="14" id="KW-1185">Reference proteome</keyword>
<dbReference type="InterPro" id="IPR004329">
    <property type="entry name" value="CcmE"/>
</dbReference>
<dbReference type="InterPro" id="IPR012340">
    <property type="entry name" value="NA-bd_OB-fold"/>
</dbReference>
<dbReference type="Pfam" id="PF03100">
    <property type="entry name" value="CcmE"/>
    <property type="match status" value="1"/>
</dbReference>
<comment type="caution">
    <text evidence="13">The sequence shown here is derived from an EMBL/GenBank/DDBJ whole genome shotgun (WGS) entry which is preliminary data.</text>
</comment>
<evidence type="ECO:0000256" key="7">
    <source>
        <dbReference type="ARBA" id="ARBA00022989"/>
    </source>
</evidence>
<keyword evidence="5 10" id="KW-0201">Cytochrome c-type biogenesis</keyword>
<evidence type="ECO:0000256" key="11">
    <source>
        <dbReference type="SAM" id="MobiDB-lite"/>
    </source>
</evidence>
<comment type="subcellular location">
    <subcellularLocation>
        <location evidence="10">Cell membrane</location>
        <topology evidence="10">Single-pass type II membrane protein</topology>
    </subcellularLocation>
    <subcellularLocation>
        <location evidence="1">Membrane</location>
    </subcellularLocation>
</comment>
<keyword evidence="9 10" id="KW-0472">Membrane</keyword>
<evidence type="ECO:0000256" key="10">
    <source>
        <dbReference type="HAMAP-Rule" id="MF_01959"/>
    </source>
</evidence>
<evidence type="ECO:0000313" key="14">
    <source>
        <dbReference type="Proteomes" id="UP000838100"/>
    </source>
</evidence>
<evidence type="ECO:0000256" key="5">
    <source>
        <dbReference type="ARBA" id="ARBA00022748"/>
    </source>
</evidence>
<dbReference type="SUPFAM" id="SSF82093">
    <property type="entry name" value="Heme chaperone CcmE"/>
    <property type="match status" value="1"/>
</dbReference>
<evidence type="ECO:0000256" key="4">
    <source>
        <dbReference type="ARBA" id="ARBA00022723"/>
    </source>
</evidence>
<keyword evidence="10" id="KW-1003">Cell membrane</keyword>
<feature type="binding site" description="axial binding residue" evidence="10">
    <location>
        <position position="130"/>
    </location>
    <ligand>
        <name>heme</name>
        <dbReference type="ChEBI" id="CHEBI:30413"/>
    </ligand>
    <ligandPart>
        <name>Fe</name>
        <dbReference type="ChEBI" id="CHEBI:18248"/>
    </ligandPart>
</feature>
<dbReference type="NCBIfam" id="NF009731">
    <property type="entry name" value="PRK13254.1-5"/>
    <property type="match status" value="1"/>
</dbReference>
<feature type="topological domain" description="Cytoplasmic" evidence="10">
    <location>
        <begin position="1"/>
        <end position="10"/>
    </location>
</feature>
<reference evidence="13" key="1">
    <citation type="submission" date="2021-12" db="EMBL/GenBank/DDBJ databases">
        <authorList>
            <person name="Rodrigo-Torres L."/>
            <person name="Arahal R. D."/>
            <person name="Lucena T."/>
        </authorList>
    </citation>
    <scope>NUCLEOTIDE SEQUENCE</scope>
    <source>
        <strain evidence="13">CECT 8267</strain>
    </source>
</reference>
<proteinExistence type="inferred from homology"/>
<name>A0ABN8EFB6_9GAMM</name>
<dbReference type="NCBIfam" id="NF009727">
    <property type="entry name" value="PRK13254.1-1"/>
    <property type="match status" value="1"/>
</dbReference>
<keyword evidence="8 10" id="KW-0408">Iron</keyword>
<sequence>MAMHPLRKQRLIIVTFIVLGASLAAALVFYALGSNMNLFFSPTQIAQGEAPVDKKIRAGGMVLKGSVVRDSQSLRVDFIVTDFEAEVPVVYEGILPDMFAEGEGVVCHGELDENGVFHAVEVLAKHDEQYMPPEVSEALEKSGHTETMKQQPASVLGNDGV</sequence>
<keyword evidence="3 10" id="KW-0812">Transmembrane</keyword>
<protein>
    <recommendedName>
        <fullName evidence="10">Cytochrome c-type biogenesis protein CcmE</fullName>
    </recommendedName>
    <alternativeName>
        <fullName evidence="10">Cytochrome c maturation protein E</fullName>
    </alternativeName>
    <alternativeName>
        <fullName evidence="10">Heme chaperone CcmE</fullName>
    </alternativeName>
</protein>
<gene>
    <name evidence="10 13" type="primary">ccmE</name>
    <name evidence="10" type="synonym">cycJ</name>
    <name evidence="13" type="ORF">SIN8267_00477</name>
</gene>
<evidence type="ECO:0000256" key="8">
    <source>
        <dbReference type="ARBA" id="ARBA00023004"/>
    </source>
</evidence>
<keyword evidence="2 10" id="KW-0349">Heme</keyword>
<evidence type="ECO:0000256" key="6">
    <source>
        <dbReference type="ARBA" id="ARBA00022968"/>
    </source>
</evidence>
<feature type="region of interest" description="Disordered" evidence="11">
    <location>
        <begin position="142"/>
        <end position="161"/>
    </location>
</feature>
<evidence type="ECO:0000256" key="1">
    <source>
        <dbReference type="ARBA" id="ARBA00004370"/>
    </source>
</evidence>
<dbReference type="NCBIfam" id="NF009729">
    <property type="entry name" value="PRK13254.1-3"/>
    <property type="match status" value="1"/>
</dbReference>